<proteinExistence type="predicted"/>
<sequence length="62" mass="7432">MQHSIFEISQNFLQFQIDQNMFCEKPDRVGVEVGVRGWEYKQGLNLSEPKLRSSFQFFKEIF</sequence>
<dbReference type="EMBL" id="REGN01004447">
    <property type="protein sequence ID" value="RNA17468.1"/>
    <property type="molecule type" value="Genomic_DNA"/>
</dbReference>
<comment type="caution">
    <text evidence="1">The sequence shown here is derived from an EMBL/GenBank/DDBJ whole genome shotgun (WGS) entry which is preliminary data.</text>
</comment>
<reference evidence="1 2" key="1">
    <citation type="journal article" date="2018" name="Sci. Rep.">
        <title>Genomic signatures of local adaptation to the degree of environmental predictability in rotifers.</title>
        <authorList>
            <person name="Franch-Gras L."/>
            <person name="Hahn C."/>
            <person name="Garcia-Roger E.M."/>
            <person name="Carmona M.J."/>
            <person name="Serra M."/>
            <person name="Gomez A."/>
        </authorList>
    </citation>
    <scope>NUCLEOTIDE SEQUENCE [LARGE SCALE GENOMIC DNA]</scope>
    <source>
        <strain evidence="1">HYR1</strain>
    </source>
</reference>
<accession>A0A3M7R2I8</accession>
<evidence type="ECO:0000313" key="1">
    <source>
        <dbReference type="EMBL" id="RNA17468.1"/>
    </source>
</evidence>
<gene>
    <name evidence="1" type="ORF">BpHYR1_012133</name>
</gene>
<evidence type="ECO:0000313" key="2">
    <source>
        <dbReference type="Proteomes" id="UP000276133"/>
    </source>
</evidence>
<dbReference type="AlphaFoldDB" id="A0A3M7R2I8"/>
<protein>
    <submittedName>
        <fullName evidence="1">Uncharacterized protein</fullName>
    </submittedName>
</protein>
<keyword evidence="2" id="KW-1185">Reference proteome</keyword>
<organism evidence="1 2">
    <name type="scientific">Brachionus plicatilis</name>
    <name type="common">Marine rotifer</name>
    <name type="synonym">Brachionus muelleri</name>
    <dbReference type="NCBI Taxonomy" id="10195"/>
    <lineage>
        <taxon>Eukaryota</taxon>
        <taxon>Metazoa</taxon>
        <taxon>Spiralia</taxon>
        <taxon>Gnathifera</taxon>
        <taxon>Rotifera</taxon>
        <taxon>Eurotatoria</taxon>
        <taxon>Monogononta</taxon>
        <taxon>Pseudotrocha</taxon>
        <taxon>Ploima</taxon>
        <taxon>Brachionidae</taxon>
        <taxon>Brachionus</taxon>
    </lineage>
</organism>
<dbReference type="Proteomes" id="UP000276133">
    <property type="component" value="Unassembled WGS sequence"/>
</dbReference>
<name>A0A3M7R2I8_BRAPC</name>